<feature type="compositionally biased region" description="Acidic residues" evidence="1">
    <location>
        <begin position="1"/>
        <end position="28"/>
    </location>
</feature>
<dbReference type="Proteomes" id="UP000002009">
    <property type="component" value="Chromosome 5"/>
</dbReference>
<reference evidence="2 3" key="1">
    <citation type="journal article" date="2009" name="Science">
        <title>Green evolution and dynamic adaptations revealed by genomes of the marine picoeukaryotes Micromonas.</title>
        <authorList>
            <person name="Worden A.Z."/>
            <person name="Lee J.H."/>
            <person name="Mock T."/>
            <person name="Rouze P."/>
            <person name="Simmons M.P."/>
            <person name="Aerts A.L."/>
            <person name="Allen A.E."/>
            <person name="Cuvelier M.L."/>
            <person name="Derelle E."/>
            <person name="Everett M.V."/>
            <person name="Foulon E."/>
            <person name="Grimwood J."/>
            <person name="Gundlach H."/>
            <person name="Henrissat B."/>
            <person name="Napoli C."/>
            <person name="McDonald S.M."/>
            <person name="Parker M.S."/>
            <person name="Rombauts S."/>
            <person name="Salamov A."/>
            <person name="Von Dassow P."/>
            <person name="Badger J.H."/>
            <person name="Coutinho P.M."/>
            <person name="Demir E."/>
            <person name="Dubchak I."/>
            <person name="Gentemann C."/>
            <person name="Eikrem W."/>
            <person name="Gready J.E."/>
            <person name="John U."/>
            <person name="Lanier W."/>
            <person name="Lindquist E.A."/>
            <person name="Lucas S."/>
            <person name="Mayer K.F."/>
            <person name="Moreau H."/>
            <person name="Not F."/>
            <person name="Otillar R."/>
            <person name="Panaud O."/>
            <person name="Pangilinan J."/>
            <person name="Paulsen I."/>
            <person name="Piegu B."/>
            <person name="Poliakov A."/>
            <person name="Robbens S."/>
            <person name="Schmutz J."/>
            <person name="Toulza E."/>
            <person name="Wyss T."/>
            <person name="Zelensky A."/>
            <person name="Zhou K."/>
            <person name="Armbrust E.V."/>
            <person name="Bhattacharya D."/>
            <person name="Goodenough U.W."/>
            <person name="Van de Peer Y."/>
            <person name="Grigoriev I.V."/>
        </authorList>
    </citation>
    <scope>NUCLEOTIDE SEQUENCE [LARGE SCALE GENOMIC DNA]</scope>
    <source>
        <strain evidence="3">RCC299 / NOUM17</strain>
    </source>
</reference>
<dbReference type="AlphaFoldDB" id="C1E7E8"/>
<feature type="compositionally biased region" description="Basic and acidic residues" evidence="1">
    <location>
        <begin position="48"/>
        <end position="57"/>
    </location>
</feature>
<evidence type="ECO:0000313" key="3">
    <source>
        <dbReference type="Proteomes" id="UP000002009"/>
    </source>
</evidence>
<feature type="region of interest" description="Disordered" evidence="1">
    <location>
        <begin position="144"/>
        <end position="165"/>
    </location>
</feature>
<accession>C1E7E8</accession>
<dbReference type="RefSeq" id="XP_002502710.1">
    <property type="nucleotide sequence ID" value="XM_002502664.1"/>
</dbReference>
<proteinExistence type="predicted"/>
<dbReference type="KEGG" id="mis:MICPUN_108352"/>
<feature type="region of interest" description="Disordered" evidence="1">
    <location>
        <begin position="45"/>
        <end position="64"/>
    </location>
</feature>
<feature type="compositionally biased region" description="Basic residues" evidence="1">
    <location>
        <begin position="152"/>
        <end position="165"/>
    </location>
</feature>
<organism evidence="2 3">
    <name type="scientific">Micromonas commoda (strain RCC299 / NOUM17 / CCMP2709)</name>
    <name type="common">Picoplanktonic green alga</name>
    <dbReference type="NCBI Taxonomy" id="296587"/>
    <lineage>
        <taxon>Eukaryota</taxon>
        <taxon>Viridiplantae</taxon>
        <taxon>Chlorophyta</taxon>
        <taxon>Mamiellophyceae</taxon>
        <taxon>Mamiellales</taxon>
        <taxon>Mamiellaceae</taxon>
        <taxon>Micromonas</taxon>
    </lineage>
</organism>
<dbReference type="EMBL" id="CP001326">
    <property type="protein sequence ID" value="ACO63968.1"/>
    <property type="molecule type" value="Genomic_DNA"/>
</dbReference>
<evidence type="ECO:0000313" key="2">
    <source>
        <dbReference type="EMBL" id="ACO63968.1"/>
    </source>
</evidence>
<feature type="non-terminal residue" evidence="2">
    <location>
        <position position="165"/>
    </location>
</feature>
<feature type="region of interest" description="Disordered" evidence="1">
    <location>
        <begin position="1"/>
        <end position="36"/>
    </location>
</feature>
<dbReference type="InParanoid" id="C1E7E8"/>
<dbReference type="GeneID" id="8243624"/>
<gene>
    <name evidence="2" type="ORF">MICPUN_108352</name>
</gene>
<name>C1E7E8_MICCC</name>
<sequence>MDTDECPEEGDEALQVEEEPCEPTEPTEAEPSLELPSRAELRAAVAMDSHEPPRERATTTARGLRNTWVDVTPGMSWHERESAERKAHGKNWKMDTSLKLPSRAELRAAVAMDSHEPPRERATTMARGLRNTWVDVIPGMSWHERERAERKAHGKNRKMHTSLKA</sequence>
<evidence type="ECO:0000256" key="1">
    <source>
        <dbReference type="SAM" id="MobiDB-lite"/>
    </source>
</evidence>
<protein>
    <submittedName>
        <fullName evidence="2">Uncharacterized protein</fullName>
    </submittedName>
</protein>
<keyword evidence="3" id="KW-1185">Reference proteome</keyword>